<dbReference type="Pfam" id="PF04351">
    <property type="entry name" value="PilP"/>
    <property type="match status" value="1"/>
</dbReference>
<accession>A0A3B0VVX1</accession>
<proteinExistence type="predicted"/>
<dbReference type="InterPro" id="IPR007446">
    <property type="entry name" value="PilP"/>
</dbReference>
<evidence type="ECO:0000313" key="1">
    <source>
        <dbReference type="EMBL" id="VAW40999.1"/>
    </source>
</evidence>
<evidence type="ECO:0008006" key="2">
    <source>
        <dbReference type="Google" id="ProtNLM"/>
    </source>
</evidence>
<sequence length="173" mass="19123">MAIKNKITAGRLLISAALFCLVFLPQWAGAVNKTKKTAKEAVVESPLQKLLDQPFTYQQENRPDPFMPFIAASTMKAAVDQEKAKPLTGMQLFEPGQLNLVGILFNGSKALAMVQDSTGKGYIIKKNTKIGRHGIVTAIMPNEVVIKEWFLKSSGKKIYRDNIMVLRKEGATK</sequence>
<name>A0A3B0VVX1_9ZZZZ</name>
<dbReference type="EMBL" id="UOEX01000363">
    <property type="protein sequence ID" value="VAW40999.1"/>
    <property type="molecule type" value="Genomic_DNA"/>
</dbReference>
<dbReference type="Gene3D" id="2.30.30.830">
    <property type="match status" value="1"/>
</dbReference>
<protein>
    <recommendedName>
        <fullName evidence="2">Type IV pilus biogenesis protein PilP</fullName>
    </recommendedName>
</protein>
<reference evidence="1" key="1">
    <citation type="submission" date="2018-06" db="EMBL/GenBank/DDBJ databases">
        <authorList>
            <person name="Zhirakovskaya E."/>
        </authorList>
    </citation>
    <scope>NUCLEOTIDE SEQUENCE</scope>
</reference>
<organism evidence="1">
    <name type="scientific">hydrothermal vent metagenome</name>
    <dbReference type="NCBI Taxonomy" id="652676"/>
    <lineage>
        <taxon>unclassified sequences</taxon>
        <taxon>metagenomes</taxon>
        <taxon>ecological metagenomes</taxon>
    </lineage>
</organism>
<dbReference type="AlphaFoldDB" id="A0A3B0VVX1"/>
<gene>
    <name evidence="1" type="ORF">MNBD_DELTA03-1464</name>
</gene>